<sequence length="331" mass="35631">MKFGIYPGGRAGTVCSAPADPARIGQLVDELAGGGPFVVREYVHFLGDHPAPEAVAAIGAGAELDHLTMPDAWYAADGRELDLVVSYLPPDADVAGWLAFLDKVIDRYGHLTRYLQVTLEPNFPIPMIDGSSPGVLDALTRGLPHARARLHRAGLHDVRVGFSVAEPPEWLGGDDAFWAHLAGVPERDFAAHVDYAGLALYPDAFAPVAPPGTPGDVASLTAHAVRHLRERCLPRAHIAGRVPIHIVENGSPSGTGRTERDQEESLSAMIETIMAHEEPANVVLYELFGLRDADSASSEAVGHLGLVTDDYRRKSAFALYRDVVRRAPARR</sequence>
<evidence type="ECO:0000313" key="2">
    <source>
        <dbReference type="Proteomes" id="UP000609879"/>
    </source>
</evidence>
<accession>A0ABQ3YLE6</accession>
<dbReference type="RefSeq" id="WP_203778040.1">
    <property type="nucleotide sequence ID" value="NZ_BAAABO010000059.1"/>
</dbReference>
<reference evidence="1 2" key="1">
    <citation type="submission" date="2021-01" db="EMBL/GenBank/DDBJ databases">
        <title>Whole genome shotgun sequence of Actinoplanes deccanensis NBRC 13994.</title>
        <authorList>
            <person name="Komaki H."/>
            <person name="Tamura T."/>
        </authorList>
    </citation>
    <scope>NUCLEOTIDE SEQUENCE [LARGE SCALE GENOMIC DNA]</scope>
    <source>
        <strain evidence="1 2">NBRC 13994</strain>
    </source>
</reference>
<keyword evidence="2" id="KW-1185">Reference proteome</keyword>
<dbReference type="SUPFAM" id="SSF51445">
    <property type="entry name" value="(Trans)glycosidases"/>
    <property type="match status" value="1"/>
</dbReference>
<comment type="caution">
    <text evidence="1">The sequence shown here is derived from an EMBL/GenBank/DDBJ whole genome shotgun (WGS) entry which is preliminary data.</text>
</comment>
<evidence type="ECO:0000313" key="1">
    <source>
        <dbReference type="EMBL" id="GID80832.1"/>
    </source>
</evidence>
<dbReference type="Gene3D" id="3.20.20.80">
    <property type="entry name" value="Glycosidases"/>
    <property type="match status" value="1"/>
</dbReference>
<name>A0ABQ3YLE6_9ACTN</name>
<organism evidence="1 2">
    <name type="scientific">Paractinoplanes deccanensis</name>
    <dbReference type="NCBI Taxonomy" id="113561"/>
    <lineage>
        <taxon>Bacteria</taxon>
        <taxon>Bacillati</taxon>
        <taxon>Actinomycetota</taxon>
        <taxon>Actinomycetes</taxon>
        <taxon>Micromonosporales</taxon>
        <taxon>Micromonosporaceae</taxon>
        <taxon>Paractinoplanes</taxon>
    </lineage>
</organism>
<proteinExistence type="predicted"/>
<protein>
    <submittedName>
        <fullName evidence="1">Uncharacterized protein</fullName>
    </submittedName>
</protein>
<dbReference type="InterPro" id="IPR017853">
    <property type="entry name" value="GH"/>
</dbReference>
<dbReference type="EMBL" id="BOMI01000208">
    <property type="protein sequence ID" value="GID80832.1"/>
    <property type="molecule type" value="Genomic_DNA"/>
</dbReference>
<gene>
    <name evidence="1" type="ORF">Ade02nite_94730</name>
</gene>
<dbReference type="Proteomes" id="UP000609879">
    <property type="component" value="Unassembled WGS sequence"/>
</dbReference>